<evidence type="ECO:0000313" key="2">
    <source>
        <dbReference type="Proteomes" id="UP001215280"/>
    </source>
</evidence>
<name>A0AAD7J5Q6_9AGAR</name>
<keyword evidence="2" id="KW-1185">Reference proteome</keyword>
<dbReference type="Proteomes" id="UP001215280">
    <property type="component" value="Unassembled WGS sequence"/>
</dbReference>
<comment type="caution">
    <text evidence="1">The sequence shown here is derived from an EMBL/GenBank/DDBJ whole genome shotgun (WGS) entry which is preliminary data.</text>
</comment>
<reference evidence="1" key="1">
    <citation type="submission" date="2023-03" db="EMBL/GenBank/DDBJ databases">
        <title>Massive genome expansion in bonnet fungi (Mycena s.s.) driven by repeated elements and novel gene families across ecological guilds.</title>
        <authorList>
            <consortium name="Lawrence Berkeley National Laboratory"/>
            <person name="Harder C.B."/>
            <person name="Miyauchi S."/>
            <person name="Viragh M."/>
            <person name="Kuo A."/>
            <person name="Thoen E."/>
            <person name="Andreopoulos B."/>
            <person name="Lu D."/>
            <person name="Skrede I."/>
            <person name="Drula E."/>
            <person name="Henrissat B."/>
            <person name="Morin E."/>
            <person name="Kohler A."/>
            <person name="Barry K."/>
            <person name="LaButti K."/>
            <person name="Morin E."/>
            <person name="Salamov A."/>
            <person name="Lipzen A."/>
            <person name="Mereny Z."/>
            <person name="Hegedus B."/>
            <person name="Baldrian P."/>
            <person name="Stursova M."/>
            <person name="Weitz H."/>
            <person name="Taylor A."/>
            <person name="Grigoriev I.V."/>
            <person name="Nagy L.G."/>
            <person name="Martin F."/>
            <person name="Kauserud H."/>
        </authorList>
    </citation>
    <scope>NUCLEOTIDE SEQUENCE</scope>
    <source>
        <strain evidence="1">CBHHK188m</strain>
    </source>
</reference>
<proteinExistence type="predicted"/>
<organism evidence="1 2">
    <name type="scientific">Mycena maculata</name>
    <dbReference type="NCBI Taxonomy" id="230809"/>
    <lineage>
        <taxon>Eukaryota</taxon>
        <taxon>Fungi</taxon>
        <taxon>Dikarya</taxon>
        <taxon>Basidiomycota</taxon>
        <taxon>Agaricomycotina</taxon>
        <taxon>Agaricomycetes</taxon>
        <taxon>Agaricomycetidae</taxon>
        <taxon>Agaricales</taxon>
        <taxon>Marasmiineae</taxon>
        <taxon>Mycenaceae</taxon>
        <taxon>Mycena</taxon>
    </lineage>
</organism>
<evidence type="ECO:0000313" key="1">
    <source>
        <dbReference type="EMBL" id="KAJ7755638.1"/>
    </source>
</evidence>
<feature type="non-terminal residue" evidence="1">
    <location>
        <position position="91"/>
    </location>
</feature>
<dbReference type="EMBL" id="JARJLG010000063">
    <property type="protein sequence ID" value="KAJ7755638.1"/>
    <property type="molecule type" value="Genomic_DNA"/>
</dbReference>
<accession>A0AAD7J5Q6</accession>
<protein>
    <submittedName>
        <fullName evidence="1">Uncharacterized protein</fullName>
    </submittedName>
</protein>
<sequence>DIECAVNLQHDCHFGKCGPHDSVSILQEREATKITWARIRHTNDNQFIVNMASLHNYRQISAAIPGSVPAHSFSVPDQLALCASAAAQIQD</sequence>
<dbReference type="AlphaFoldDB" id="A0AAD7J5Q6"/>
<feature type="non-terminal residue" evidence="1">
    <location>
        <position position="1"/>
    </location>
</feature>
<gene>
    <name evidence="1" type="ORF">DFH07DRAFT_718612</name>
</gene>